<evidence type="ECO:0000256" key="3">
    <source>
        <dbReference type="SAM" id="SignalP"/>
    </source>
</evidence>
<feature type="chain" id="PRO_5018089784" evidence="3">
    <location>
        <begin position="19"/>
        <end position="273"/>
    </location>
</feature>
<dbReference type="Proteomes" id="UP000276215">
    <property type="component" value="Unassembled WGS sequence"/>
</dbReference>
<organism evidence="4 5">
    <name type="scientific">Choiromyces venosus 120613-1</name>
    <dbReference type="NCBI Taxonomy" id="1336337"/>
    <lineage>
        <taxon>Eukaryota</taxon>
        <taxon>Fungi</taxon>
        <taxon>Dikarya</taxon>
        <taxon>Ascomycota</taxon>
        <taxon>Pezizomycotina</taxon>
        <taxon>Pezizomycetes</taxon>
        <taxon>Pezizales</taxon>
        <taxon>Tuberaceae</taxon>
        <taxon>Choiromyces</taxon>
    </lineage>
</organism>
<proteinExistence type="predicted"/>
<dbReference type="AlphaFoldDB" id="A0A3N4JDH4"/>
<dbReference type="OrthoDB" id="341259at2759"/>
<keyword evidence="5" id="KW-1185">Reference proteome</keyword>
<sequence length="273" mass="30084">MRFNRARASMAWVRVSALAPIEMLVTDMQGHQGTAHQSLRTIATGLMPQITATDYHVTSLLIPTFLNYTLRYPNTRGKLALQLAAERGDICTVNALADLGLPSLITEGHHIGYICPTLTPTAITTLLSNKYFPVDTHVTLDRTPLYIAARDNPTAVRCLLEYGGDVNAATYPAQETPLMQASKYDEPHVIRILLADEETDANERDLYGRAPPYFAARRGCVNATAALLEHRGLMWNSGLPILVAAPFIALLSRLHVGGANWRWPGCCQQDMML</sequence>
<protein>
    <submittedName>
        <fullName evidence="4">Ankyrin</fullName>
    </submittedName>
</protein>
<name>A0A3N4JDH4_9PEZI</name>
<feature type="signal peptide" evidence="3">
    <location>
        <begin position="1"/>
        <end position="18"/>
    </location>
</feature>
<dbReference type="InterPro" id="IPR036770">
    <property type="entry name" value="Ankyrin_rpt-contain_sf"/>
</dbReference>
<evidence type="ECO:0000313" key="4">
    <source>
        <dbReference type="EMBL" id="RPA96325.1"/>
    </source>
</evidence>
<evidence type="ECO:0000256" key="1">
    <source>
        <dbReference type="ARBA" id="ARBA00022737"/>
    </source>
</evidence>
<accession>A0A3N4JDH4</accession>
<keyword evidence="1" id="KW-0677">Repeat</keyword>
<dbReference type="SUPFAM" id="SSF48403">
    <property type="entry name" value="Ankyrin repeat"/>
    <property type="match status" value="1"/>
</dbReference>
<evidence type="ECO:0000313" key="5">
    <source>
        <dbReference type="Proteomes" id="UP000276215"/>
    </source>
</evidence>
<dbReference type="PANTHER" id="PTHR24173:SF74">
    <property type="entry name" value="ANKYRIN REPEAT DOMAIN-CONTAINING PROTEIN 16"/>
    <property type="match status" value="1"/>
</dbReference>
<gene>
    <name evidence="4" type="ORF">L873DRAFT_1845444</name>
</gene>
<dbReference type="SMART" id="SM00248">
    <property type="entry name" value="ANK"/>
    <property type="match status" value="3"/>
</dbReference>
<evidence type="ECO:0000256" key="2">
    <source>
        <dbReference type="ARBA" id="ARBA00023043"/>
    </source>
</evidence>
<dbReference type="PANTHER" id="PTHR24173">
    <property type="entry name" value="ANKYRIN REPEAT CONTAINING"/>
    <property type="match status" value="1"/>
</dbReference>
<reference evidence="4 5" key="1">
    <citation type="journal article" date="2018" name="Nat. Ecol. Evol.">
        <title>Pezizomycetes genomes reveal the molecular basis of ectomycorrhizal truffle lifestyle.</title>
        <authorList>
            <person name="Murat C."/>
            <person name="Payen T."/>
            <person name="Noel B."/>
            <person name="Kuo A."/>
            <person name="Morin E."/>
            <person name="Chen J."/>
            <person name="Kohler A."/>
            <person name="Krizsan K."/>
            <person name="Balestrini R."/>
            <person name="Da Silva C."/>
            <person name="Montanini B."/>
            <person name="Hainaut M."/>
            <person name="Levati E."/>
            <person name="Barry K.W."/>
            <person name="Belfiori B."/>
            <person name="Cichocki N."/>
            <person name="Clum A."/>
            <person name="Dockter R.B."/>
            <person name="Fauchery L."/>
            <person name="Guy J."/>
            <person name="Iotti M."/>
            <person name="Le Tacon F."/>
            <person name="Lindquist E.A."/>
            <person name="Lipzen A."/>
            <person name="Malagnac F."/>
            <person name="Mello A."/>
            <person name="Molinier V."/>
            <person name="Miyauchi S."/>
            <person name="Poulain J."/>
            <person name="Riccioni C."/>
            <person name="Rubini A."/>
            <person name="Sitrit Y."/>
            <person name="Splivallo R."/>
            <person name="Traeger S."/>
            <person name="Wang M."/>
            <person name="Zifcakova L."/>
            <person name="Wipf D."/>
            <person name="Zambonelli A."/>
            <person name="Paolocci F."/>
            <person name="Nowrousian M."/>
            <person name="Ottonello S."/>
            <person name="Baldrian P."/>
            <person name="Spatafora J.W."/>
            <person name="Henrissat B."/>
            <person name="Nagy L.G."/>
            <person name="Aury J.M."/>
            <person name="Wincker P."/>
            <person name="Grigoriev I.V."/>
            <person name="Bonfante P."/>
            <person name="Martin F.M."/>
        </authorList>
    </citation>
    <scope>NUCLEOTIDE SEQUENCE [LARGE SCALE GENOMIC DNA]</scope>
    <source>
        <strain evidence="4 5">120613-1</strain>
    </source>
</reference>
<keyword evidence="3" id="KW-0732">Signal</keyword>
<dbReference type="InterPro" id="IPR002110">
    <property type="entry name" value="Ankyrin_rpt"/>
</dbReference>
<dbReference type="Pfam" id="PF12796">
    <property type="entry name" value="Ank_2"/>
    <property type="match status" value="1"/>
</dbReference>
<dbReference type="EMBL" id="ML120415">
    <property type="protein sequence ID" value="RPA96325.1"/>
    <property type="molecule type" value="Genomic_DNA"/>
</dbReference>
<dbReference type="Gene3D" id="1.25.40.20">
    <property type="entry name" value="Ankyrin repeat-containing domain"/>
    <property type="match status" value="1"/>
</dbReference>
<keyword evidence="2" id="KW-0040">ANK repeat</keyword>